<feature type="compositionally biased region" description="Polar residues" evidence="1">
    <location>
        <begin position="26"/>
        <end position="37"/>
    </location>
</feature>
<proteinExistence type="predicted"/>
<dbReference type="GeneID" id="34565467"/>
<evidence type="ECO:0000313" key="3">
    <source>
        <dbReference type="Proteomes" id="UP000176998"/>
    </source>
</evidence>
<keyword evidence="3" id="KW-1185">Reference proteome</keyword>
<dbReference type="EMBL" id="MJBS01000150">
    <property type="protein sequence ID" value="OHE92341.1"/>
    <property type="molecule type" value="Genomic_DNA"/>
</dbReference>
<feature type="region of interest" description="Disordered" evidence="1">
    <location>
        <begin position="21"/>
        <end position="48"/>
    </location>
</feature>
<organism evidence="2 3">
    <name type="scientific">Colletotrichum orchidophilum</name>
    <dbReference type="NCBI Taxonomy" id="1209926"/>
    <lineage>
        <taxon>Eukaryota</taxon>
        <taxon>Fungi</taxon>
        <taxon>Dikarya</taxon>
        <taxon>Ascomycota</taxon>
        <taxon>Pezizomycotina</taxon>
        <taxon>Sordariomycetes</taxon>
        <taxon>Hypocreomycetidae</taxon>
        <taxon>Glomerellales</taxon>
        <taxon>Glomerellaceae</taxon>
        <taxon>Colletotrichum</taxon>
    </lineage>
</organism>
<gene>
    <name evidence="2" type="ORF">CORC01_12336</name>
</gene>
<dbReference type="RefSeq" id="XP_022469510.1">
    <property type="nucleotide sequence ID" value="XM_022623957.1"/>
</dbReference>
<evidence type="ECO:0000256" key="1">
    <source>
        <dbReference type="SAM" id="MobiDB-lite"/>
    </source>
</evidence>
<sequence length="99" mass="11178">MQTRTRCMELGRREPWLLPKRIEIGTGSTSPHRTSPWSIPGAPRMQLQPPHVRTIGADHLALPARLCHVHSLSTAAWLIAPMPPGNSRWLQQHLENLPE</sequence>
<protein>
    <submittedName>
        <fullName evidence="2">Uncharacterized protein</fullName>
    </submittedName>
</protein>
<dbReference type="Proteomes" id="UP000176998">
    <property type="component" value="Unassembled WGS sequence"/>
</dbReference>
<reference evidence="2 3" key="1">
    <citation type="submission" date="2016-09" db="EMBL/GenBank/DDBJ databases">
        <authorList>
            <person name="Capua I."/>
            <person name="De Benedictis P."/>
            <person name="Joannis T."/>
            <person name="Lombin L.H."/>
            <person name="Cattoli G."/>
        </authorList>
    </citation>
    <scope>NUCLEOTIDE SEQUENCE [LARGE SCALE GENOMIC DNA]</scope>
    <source>
        <strain evidence="2 3">IMI 309357</strain>
    </source>
</reference>
<comment type="caution">
    <text evidence="2">The sequence shown here is derived from an EMBL/GenBank/DDBJ whole genome shotgun (WGS) entry which is preliminary data.</text>
</comment>
<dbReference type="AlphaFoldDB" id="A0A1G4ATB0"/>
<accession>A0A1G4ATB0</accession>
<name>A0A1G4ATB0_9PEZI</name>
<evidence type="ECO:0000313" key="2">
    <source>
        <dbReference type="EMBL" id="OHE92341.1"/>
    </source>
</evidence>